<reference evidence="1" key="1">
    <citation type="submission" date="2014-09" db="EMBL/GenBank/DDBJ databases">
        <authorList>
            <person name="Magalhaes I.L.F."/>
            <person name="Oliveira U."/>
            <person name="Santos F.R."/>
            <person name="Vidigal T.H.D.A."/>
            <person name="Brescovit A.D."/>
            <person name="Santos A.J."/>
        </authorList>
    </citation>
    <scope>NUCLEOTIDE SEQUENCE</scope>
    <source>
        <tissue evidence="1">Shoot tissue taken approximately 20 cm above the soil surface</tissue>
    </source>
</reference>
<protein>
    <submittedName>
        <fullName evidence="1">Uncharacterized protein</fullName>
    </submittedName>
</protein>
<dbReference type="EMBL" id="GBRH01165527">
    <property type="protein sequence ID" value="JAE32369.1"/>
    <property type="molecule type" value="Transcribed_RNA"/>
</dbReference>
<proteinExistence type="predicted"/>
<name>A0A0A9H983_ARUDO</name>
<organism evidence="1">
    <name type="scientific">Arundo donax</name>
    <name type="common">Giant reed</name>
    <name type="synonym">Donax arundinaceus</name>
    <dbReference type="NCBI Taxonomy" id="35708"/>
    <lineage>
        <taxon>Eukaryota</taxon>
        <taxon>Viridiplantae</taxon>
        <taxon>Streptophyta</taxon>
        <taxon>Embryophyta</taxon>
        <taxon>Tracheophyta</taxon>
        <taxon>Spermatophyta</taxon>
        <taxon>Magnoliopsida</taxon>
        <taxon>Liliopsida</taxon>
        <taxon>Poales</taxon>
        <taxon>Poaceae</taxon>
        <taxon>PACMAD clade</taxon>
        <taxon>Arundinoideae</taxon>
        <taxon>Arundineae</taxon>
        <taxon>Arundo</taxon>
    </lineage>
</organism>
<dbReference type="AlphaFoldDB" id="A0A0A9H983"/>
<evidence type="ECO:0000313" key="1">
    <source>
        <dbReference type="EMBL" id="JAE32369.1"/>
    </source>
</evidence>
<sequence length="30" mass="2911">MTEQTAATIHVGVNSSAFASSSAPPPPAIA</sequence>
<reference evidence="1" key="2">
    <citation type="journal article" date="2015" name="Data Brief">
        <title>Shoot transcriptome of the giant reed, Arundo donax.</title>
        <authorList>
            <person name="Barrero R.A."/>
            <person name="Guerrero F.D."/>
            <person name="Moolhuijzen P."/>
            <person name="Goolsby J.A."/>
            <person name="Tidwell J."/>
            <person name="Bellgard S.E."/>
            <person name="Bellgard M.I."/>
        </authorList>
    </citation>
    <scope>NUCLEOTIDE SEQUENCE</scope>
    <source>
        <tissue evidence="1">Shoot tissue taken approximately 20 cm above the soil surface</tissue>
    </source>
</reference>
<accession>A0A0A9H983</accession>